<keyword evidence="5" id="KW-0233">DNA recombination</keyword>
<evidence type="ECO:0000256" key="2">
    <source>
        <dbReference type="ARBA" id="ARBA00022695"/>
    </source>
</evidence>
<accession>A0A6P4DNF4</accession>
<dbReference type="Pfam" id="PF00078">
    <property type="entry name" value="RVT_1"/>
    <property type="match status" value="1"/>
</dbReference>
<evidence type="ECO:0000256" key="3">
    <source>
        <dbReference type="ARBA" id="ARBA00022722"/>
    </source>
</evidence>
<dbReference type="GO" id="GO:0006310">
    <property type="term" value="P:DNA recombination"/>
    <property type="evidence" value="ECO:0007669"/>
    <property type="project" value="UniProtKB-KW"/>
</dbReference>
<dbReference type="InterPro" id="IPR041577">
    <property type="entry name" value="RT_RNaseH_2"/>
</dbReference>
<dbReference type="CDD" id="cd00303">
    <property type="entry name" value="retropepsin_like"/>
    <property type="match status" value="1"/>
</dbReference>
<dbReference type="KEGG" id="adu:107494673"/>
<gene>
    <name evidence="10" type="primary">LOC107494673</name>
</gene>
<dbReference type="InterPro" id="IPR000477">
    <property type="entry name" value="RT_dom"/>
</dbReference>
<dbReference type="InterPro" id="IPR043502">
    <property type="entry name" value="DNA/RNA_pol_sf"/>
</dbReference>
<dbReference type="GO" id="GO:0003676">
    <property type="term" value="F:nucleic acid binding"/>
    <property type="evidence" value="ECO:0007669"/>
    <property type="project" value="InterPro"/>
</dbReference>
<name>A0A6P4DNF4_ARADU</name>
<evidence type="ECO:0000256" key="4">
    <source>
        <dbReference type="ARBA" id="ARBA00022759"/>
    </source>
</evidence>
<dbReference type="PANTHER" id="PTHR37984">
    <property type="entry name" value="PROTEIN CBG26694"/>
    <property type="match status" value="1"/>
</dbReference>
<dbReference type="RefSeq" id="XP_015971198.1">
    <property type="nucleotide sequence ID" value="XM_016115712.1"/>
</dbReference>
<keyword evidence="1" id="KW-0808">Transferase</keyword>
<dbReference type="GeneID" id="107494673"/>
<dbReference type="Gene3D" id="3.10.10.10">
    <property type="entry name" value="HIV Type 1 Reverse Transcriptase, subunit A, domain 1"/>
    <property type="match status" value="1"/>
</dbReference>
<dbReference type="Gene3D" id="1.10.340.70">
    <property type="match status" value="1"/>
</dbReference>
<dbReference type="Gene3D" id="3.30.70.270">
    <property type="match status" value="2"/>
</dbReference>
<dbReference type="FunFam" id="3.30.70.270:FF:000020">
    <property type="entry name" value="Transposon Tf2-6 polyprotein-like Protein"/>
    <property type="match status" value="1"/>
</dbReference>
<sequence length="1197" mass="135046">MNNINTFSELLKKASDITEAMKRSGRRSKEVFPLEVCAANGRGRRCSYFRGAKRNSPPPPLPLSRAQAMVVVNGWFEDGTLNPRTDREPPTPEDLKDSRYCTVHRDKGHGLTDCYVVRTMFHRQVKEGKILLNGEQNQEGVRSTHFPQHDVGMIGVEGEVMLTEIVGEAEEMVTMEESLDEDTLTRAWLGTPHSERGGQSSNRRHEKGFGGINAQLTRLAKAHANTLVFRDLDSFGEFYHNKPLYVEAVVEGMKVRRALVDAGSGVNIIPTHIFLEMGGSADQIRPTQVELNAFNGVGVKSRGCVNAVLEVGPIKTNNKFHVVDGSSSYHILLGRPWIHLHRCVPSSWHQCIKSSWRKKDISISATITPFDAGEAHLMDVSFYEQLPLPGVNKIRPVQEYTIGTPRQKAVQKNTLMEEAPKENTKKRATAIEDLGLRKEILPGGGYRCIENAPFQLQDEAKQKEEELEEINLGTEEHPRPLFMCKTLGEKEKRDLIALLTEFRDVFAWNYDKMPGLDPNLVTHNLAVRKGATPVKQAPRKFSNEIEAQVKKEIKKLLAAKFVKPIQHPSWLAIVPVKKKNGQIRCCVDFRDLNKACPKDDFSLPDVDRMVDVTAGFERFSFMDRFSGYNQIRMAPGDKVKTAFRTPVGNFYYTVMPFGLKNAGATYQRAMTAIFHDIMHDFVEDYVDDLVVKSTSGKQHTKHLRAVFTRCRKYRLKMNPMKYAFGVSSGKFLGFRVHKGGISADEDKIKAIQDMESPKDIKGLQKFIGKLGYIRRFIPALGELLGPLRPLLKEKNTFTWGQHHQAVIDKIKNVLTSTHTMTSPQLGAPLKVYLAVGEEAVSGLIAQEGEGKEKPIAYVSKAMKGPEQRYSSPEKHCLALVEYDVKLVTPTTIKSQDLADLLSIYPKKATIEELPDQISRTIETVYACNEEETWTLMFDGAPSNPQGGARVVLIDSHGRNLSFIFRLDFSCTNNEAEYEALMLDLKMAQEVGIKKLHVKGDSNIIIQQILGGYGTKERSLALCREQVWRMMKVFDKISFEHVPRTENKHADALPTLGSRVTIQNGQHALEHRVAESPAREEGMSVEGKINDWRTPLHEQLRTLNITKETRGFCLLNGQMFRKSNDGLLMKCVGEEERKEKAEQLHGATCGEEGPGLYRRLQRWGIYWPKMKFHCDELQASCKACQETKESMQICNVHN</sequence>
<keyword evidence="6" id="KW-0511">Multifunctional enzyme</keyword>
<dbReference type="GO" id="GO:0016779">
    <property type="term" value="F:nucleotidyltransferase activity"/>
    <property type="evidence" value="ECO:0007669"/>
    <property type="project" value="UniProtKB-KW"/>
</dbReference>
<dbReference type="CDD" id="cd01647">
    <property type="entry name" value="RT_LTR"/>
    <property type="match status" value="1"/>
</dbReference>
<dbReference type="PANTHER" id="PTHR37984:SF5">
    <property type="entry name" value="PROTEIN NYNRIN-LIKE"/>
    <property type="match status" value="1"/>
</dbReference>
<dbReference type="Pfam" id="PF13456">
    <property type="entry name" value="RVT_3"/>
    <property type="match status" value="1"/>
</dbReference>
<evidence type="ECO:0000313" key="9">
    <source>
        <dbReference type="Proteomes" id="UP000515211"/>
    </source>
</evidence>
<dbReference type="SUPFAM" id="SSF53098">
    <property type="entry name" value="Ribonuclease H-like"/>
    <property type="match status" value="1"/>
</dbReference>
<keyword evidence="4" id="KW-0378">Hydrolase</keyword>
<evidence type="ECO:0000256" key="7">
    <source>
        <dbReference type="SAM" id="MobiDB-lite"/>
    </source>
</evidence>
<keyword evidence="2" id="KW-0548">Nucleotidyltransferase</keyword>
<dbReference type="Pfam" id="PF17919">
    <property type="entry name" value="RT_RNaseH_2"/>
    <property type="match status" value="1"/>
</dbReference>
<keyword evidence="4" id="KW-0255">Endonuclease</keyword>
<dbReference type="InterPro" id="IPR043128">
    <property type="entry name" value="Rev_trsase/Diguanyl_cyclase"/>
</dbReference>
<dbReference type="PROSITE" id="PS50878">
    <property type="entry name" value="RT_POL"/>
    <property type="match status" value="1"/>
</dbReference>
<dbReference type="InterPro" id="IPR036397">
    <property type="entry name" value="RNaseH_sf"/>
</dbReference>
<protein>
    <submittedName>
        <fullName evidence="10">Uncharacterized protein LOC107494673</fullName>
    </submittedName>
</protein>
<organism evidence="9 10">
    <name type="scientific">Arachis duranensis</name>
    <name type="common">Wild peanut</name>
    <dbReference type="NCBI Taxonomy" id="130453"/>
    <lineage>
        <taxon>Eukaryota</taxon>
        <taxon>Viridiplantae</taxon>
        <taxon>Streptophyta</taxon>
        <taxon>Embryophyta</taxon>
        <taxon>Tracheophyta</taxon>
        <taxon>Spermatophyta</taxon>
        <taxon>Magnoliopsida</taxon>
        <taxon>eudicotyledons</taxon>
        <taxon>Gunneridae</taxon>
        <taxon>Pentapetalae</taxon>
        <taxon>rosids</taxon>
        <taxon>fabids</taxon>
        <taxon>Fabales</taxon>
        <taxon>Fabaceae</taxon>
        <taxon>Papilionoideae</taxon>
        <taxon>50 kb inversion clade</taxon>
        <taxon>dalbergioids sensu lato</taxon>
        <taxon>Dalbergieae</taxon>
        <taxon>Pterocarpus clade</taxon>
        <taxon>Arachis</taxon>
    </lineage>
</organism>
<evidence type="ECO:0000259" key="8">
    <source>
        <dbReference type="PROSITE" id="PS50878"/>
    </source>
</evidence>
<dbReference type="SUPFAM" id="SSF50630">
    <property type="entry name" value="Acid proteases"/>
    <property type="match status" value="1"/>
</dbReference>
<dbReference type="InterPro" id="IPR002156">
    <property type="entry name" value="RNaseH_domain"/>
</dbReference>
<dbReference type="InterPro" id="IPR012337">
    <property type="entry name" value="RNaseH-like_sf"/>
</dbReference>
<proteinExistence type="predicted"/>
<reference evidence="9" key="1">
    <citation type="journal article" date="2016" name="Nat. Genet.">
        <title>The genome sequences of Arachis duranensis and Arachis ipaensis, the diploid ancestors of cultivated peanut.</title>
        <authorList>
            <person name="Bertioli D.J."/>
            <person name="Cannon S.B."/>
            <person name="Froenicke L."/>
            <person name="Huang G."/>
            <person name="Farmer A.D."/>
            <person name="Cannon E.K."/>
            <person name="Liu X."/>
            <person name="Gao D."/>
            <person name="Clevenger J."/>
            <person name="Dash S."/>
            <person name="Ren L."/>
            <person name="Moretzsohn M.C."/>
            <person name="Shirasawa K."/>
            <person name="Huang W."/>
            <person name="Vidigal B."/>
            <person name="Abernathy B."/>
            <person name="Chu Y."/>
            <person name="Niederhuth C.E."/>
            <person name="Umale P."/>
            <person name="Araujo A.C."/>
            <person name="Kozik A."/>
            <person name="Kim K.D."/>
            <person name="Burow M.D."/>
            <person name="Varshney R.K."/>
            <person name="Wang X."/>
            <person name="Zhang X."/>
            <person name="Barkley N."/>
            <person name="Guimaraes P.M."/>
            <person name="Isobe S."/>
            <person name="Guo B."/>
            <person name="Liao B."/>
            <person name="Stalker H.T."/>
            <person name="Schmitz R.J."/>
            <person name="Scheffler B.E."/>
            <person name="Leal-Bertioli S.C."/>
            <person name="Xun X."/>
            <person name="Jackson S.A."/>
            <person name="Michelmore R."/>
            <person name="Ozias-Akins P."/>
        </authorList>
    </citation>
    <scope>NUCLEOTIDE SEQUENCE [LARGE SCALE GENOMIC DNA]</scope>
    <source>
        <strain evidence="9">cv. V14167</strain>
    </source>
</reference>
<evidence type="ECO:0000256" key="1">
    <source>
        <dbReference type="ARBA" id="ARBA00022679"/>
    </source>
</evidence>
<keyword evidence="9" id="KW-1185">Reference proteome</keyword>
<evidence type="ECO:0000256" key="6">
    <source>
        <dbReference type="ARBA" id="ARBA00023268"/>
    </source>
</evidence>
<dbReference type="GO" id="GO:0004523">
    <property type="term" value="F:RNA-DNA hybrid ribonuclease activity"/>
    <property type="evidence" value="ECO:0007669"/>
    <property type="project" value="InterPro"/>
</dbReference>
<dbReference type="AlphaFoldDB" id="A0A6P4DNF4"/>
<dbReference type="InterPro" id="IPR050951">
    <property type="entry name" value="Retrovirus_Pol_polyprotein"/>
</dbReference>
<dbReference type="SUPFAM" id="SSF56672">
    <property type="entry name" value="DNA/RNA polymerases"/>
    <property type="match status" value="1"/>
</dbReference>
<keyword evidence="3" id="KW-0540">Nuclease</keyword>
<feature type="region of interest" description="Disordered" evidence="7">
    <location>
        <begin position="181"/>
        <end position="206"/>
    </location>
</feature>
<evidence type="ECO:0000313" key="10">
    <source>
        <dbReference type="RefSeq" id="XP_015971198.1"/>
    </source>
</evidence>
<dbReference type="Proteomes" id="UP000515211">
    <property type="component" value="Chromosome 6"/>
</dbReference>
<dbReference type="Gene3D" id="3.30.420.10">
    <property type="entry name" value="Ribonuclease H-like superfamily/Ribonuclease H"/>
    <property type="match status" value="1"/>
</dbReference>
<dbReference type="CDD" id="cd09279">
    <property type="entry name" value="RNase_HI_like"/>
    <property type="match status" value="1"/>
</dbReference>
<reference evidence="10" key="2">
    <citation type="submission" date="2025-08" db="UniProtKB">
        <authorList>
            <consortium name="RefSeq"/>
        </authorList>
    </citation>
    <scope>IDENTIFICATION</scope>
    <source>
        <tissue evidence="10">Whole plant</tissue>
    </source>
</reference>
<feature type="domain" description="Reverse transcriptase" evidence="8">
    <location>
        <begin position="555"/>
        <end position="736"/>
    </location>
</feature>
<dbReference type="InterPro" id="IPR021109">
    <property type="entry name" value="Peptidase_aspartic_dom_sf"/>
</dbReference>
<evidence type="ECO:0000256" key="5">
    <source>
        <dbReference type="ARBA" id="ARBA00023172"/>
    </source>
</evidence>
<dbReference type="Gene3D" id="2.40.70.10">
    <property type="entry name" value="Acid Proteases"/>
    <property type="match status" value="1"/>
</dbReference>